<dbReference type="AlphaFoldDB" id="A0A167GJK2"/>
<organism evidence="1 2">
    <name type="scientific">Calocera viscosa (strain TUFC12733)</name>
    <dbReference type="NCBI Taxonomy" id="1330018"/>
    <lineage>
        <taxon>Eukaryota</taxon>
        <taxon>Fungi</taxon>
        <taxon>Dikarya</taxon>
        <taxon>Basidiomycota</taxon>
        <taxon>Agaricomycotina</taxon>
        <taxon>Dacrymycetes</taxon>
        <taxon>Dacrymycetales</taxon>
        <taxon>Dacrymycetaceae</taxon>
        <taxon>Calocera</taxon>
    </lineage>
</organism>
<protein>
    <submittedName>
        <fullName evidence="1">Uncharacterized protein</fullName>
    </submittedName>
</protein>
<gene>
    <name evidence="1" type="ORF">CALVIDRAFT_542492</name>
</gene>
<reference evidence="1 2" key="1">
    <citation type="journal article" date="2016" name="Mol. Biol. Evol.">
        <title>Comparative Genomics of Early-Diverging Mushroom-Forming Fungi Provides Insights into the Origins of Lignocellulose Decay Capabilities.</title>
        <authorList>
            <person name="Nagy L.G."/>
            <person name="Riley R."/>
            <person name="Tritt A."/>
            <person name="Adam C."/>
            <person name="Daum C."/>
            <person name="Floudas D."/>
            <person name="Sun H."/>
            <person name="Yadav J.S."/>
            <person name="Pangilinan J."/>
            <person name="Larsson K.H."/>
            <person name="Matsuura K."/>
            <person name="Barry K."/>
            <person name="Labutti K."/>
            <person name="Kuo R."/>
            <person name="Ohm R.A."/>
            <person name="Bhattacharya S.S."/>
            <person name="Shirouzu T."/>
            <person name="Yoshinaga Y."/>
            <person name="Martin F.M."/>
            <person name="Grigoriev I.V."/>
            <person name="Hibbett D.S."/>
        </authorList>
    </citation>
    <scope>NUCLEOTIDE SEQUENCE [LARGE SCALE GENOMIC DNA]</scope>
    <source>
        <strain evidence="1 2">TUFC12733</strain>
    </source>
</reference>
<sequence length="113" mass="11922">MPFLPSSLSLVSLASSPKLNSSPHSVQSLQNLEPYSLAPAPAAEHTVSPTVQKGLGFPISLEMSKISIRAQVGQLTPPSGIQRIIPQVHADVVLLVGGEIADDERSEWSNPSS</sequence>
<dbReference type="EMBL" id="KV417337">
    <property type="protein sequence ID" value="KZO90628.1"/>
    <property type="molecule type" value="Genomic_DNA"/>
</dbReference>
<evidence type="ECO:0000313" key="2">
    <source>
        <dbReference type="Proteomes" id="UP000076738"/>
    </source>
</evidence>
<proteinExistence type="predicted"/>
<dbReference type="Proteomes" id="UP000076738">
    <property type="component" value="Unassembled WGS sequence"/>
</dbReference>
<name>A0A167GJK2_CALVF</name>
<accession>A0A167GJK2</accession>
<keyword evidence="2" id="KW-1185">Reference proteome</keyword>
<evidence type="ECO:0000313" key="1">
    <source>
        <dbReference type="EMBL" id="KZO90628.1"/>
    </source>
</evidence>